<evidence type="ECO:0000313" key="3">
    <source>
        <dbReference type="Proteomes" id="UP000287651"/>
    </source>
</evidence>
<organism evidence="2 3">
    <name type="scientific">Ensete ventricosum</name>
    <name type="common">Abyssinian banana</name>
    <name type="synonym">Musa ensete</name>
    <dbReference type="NCBI Taxonomy" id="4639"/>
    <lineage>
        <taxon>Eukaryota</taxon>
        <taxon>Viridiplantae</taxon>
        <taxon>Streptophyta</taxon>
        <taxon>Embryophyta</taxon>
        <taxon>Tracheophyta</taxon>
        <taxon>Spermatophyta</taxon>
        <taxon>Magnoliopsida</taxon>
        <taxon>Liliopsida</taxon>
        <taxon>Zingiberales</taxon>
        <taxon>Musaceae</taxon>
        <taxon>Ensete</taxon>
    </lineage>
</organism>
<dbReference type="Proteomes" id="UP000287651">
    <property type="component" value="Unassembled WGS sequence"/>
</dbReference>
<feature type="non-terminal residue" evidence="2">
    <location>
        <position position="1"/>
    </location>
</feature>
<feature type="transmembrane region" description="Helical" evidence="1">
    <location>
        <begin position="12"/>
        <end position="34"/>
    </location>
</feature>
<accession>A0A426Y8V1</accession>
<keyword evidence="1" id="KW-0472">Membrane</keyword>
<gene>
    <name evidence="2" type="ORF">B296_00039719</name>
</gene>
<evidence type="ECO:0000313" key="2">
    <source>
        <dbReference type="EMBL" id="RRT48159.1"/>
    </source>
</evidence>
<comment type="caution">
    <text evidence="2">The sequence shown here is derived from an EMBL/GenBank/DDBJ whole genome shotgun (WGS) entry which is preliminary data.</text>
</comment>
<reference evidence="2 3" key="1">
    <citation type="journal article" date="2014" name="Agronomy (Basel)">
        <title>A Draft Genome Sequence for Ensete ventricosum, the Drought-Tolerant Tree Against Hunger.</title>
        <authorList>
            <person name="Harrison J."/>
            <person name="Moore K.A."/>
            <person name="Paszkiewicz K."/>
            <person name="Jones T."/>
            <person name="Grant M."/>
            <person name="Ambacheew D."/>
            <person name="Muzemil S."/>
            <person name="Studholme D.J."/>
        </authorList>
    </citation>
    <scope>NUCLEOTIDE SEQUENCE [LARGE SCALE GENOMIC DNA]</scope>
</reference>
<keyword evidence="1" id="KW-1133">Transmembrane helix</keyword>
<evidence type="ECO:0000256" key="1">
    <source>
        <dbReference type="SAM" id="Phobius"/>
    </source>
</evidence>
<dbReference type="AlphaFoldDB" id="A0A426Y8V1"/>
<keyword evidence="1" id="KW-0812">Transmembrane</keyword>
<dbReference type="EMBL" id="AMZH03014129">
    <property type="protein sequence ID" value="RRT48159.1"/>
    <property type="molecule type" value="Genomic_DNA"/>
</dbReference>
<protein>
    <submittedName>
        <fullName evidence="2">Uncharacterized protein</fullName>
    </submittedName>
</protein>
<sequence length="85" mass="8640">GHYHLFATEKTLTLTALVLAIATIVVTPTQTTVLRAGGGYHSPRATPPYATTWPASGPPKGVVPAGAAYASDHPCRGLGHGGPPL</sequence>
<proteinExistence type="predicted"/>
<name>A0A426Y8V1_ENSVE</name>